<sequence>MVPDRPMVDSQPQVLLSLLGDKCVFYRREWTRPGLQVQRPQEAARKEAEGRGRVRPAGSSLGSAPRCAGTPAPRRAPREAAKPESPVPEKDRAGDSRFHDERGVVSVRGLPGAVLSKQRTPARPKCSLGLKEQKPPRSGYDFLFTTGGHVSSEKFRRIKVLEGAPGRGNGNTETFQRLTQFPDLTPLLTVITAPLSLAPQLYHEDNHSSHSRGVW</sequence>
<comment type="caution">
    <text evidence="2">The sequence shown here is derived from an EMBL/GenBank/DDBJ whole genome shotgun (WGS) entry which is preliminary data.</text>
</comment>
<feature type="region of interest" description="Disordered" evidence="1">
    <location>
        <begin position="30"/>
        <end position="132"/>
    </location>
</feature>
<protein>
    <submittedName>
        <fullName evidence="2">(raccoon dog) hypothetical protein</fullName>
    </submittedName>
</protein>
<feature type="compositionally biased region" description="Basic and acidic residues" evidence="1">
    <location>
        <begin position="42"/>
        <end position="52"/>
    </location>
</feature>
<dbReference type="Proteomes" id="UP000645828">
    <property type="component" value="Unassembled WGS sequence"/>
</dbReference>
<name>A0A811ZGZ6_NYCPR</name>
<keyword evidence="3" id="KW-1185">Reference proteome</keyword>
<dbReference type="AlphaFoldDB" id="A0A811ZGZ6"/>
<evidence type="ECO:0000313" key="3">
    <source>
        <dbReference type="Proteomes" id="UP000645828"/>
    </source>
</evidence>
<reference evidence="2" key="1">
    <citation type="submission" date="2020-12" db="EMBL/GenBank/DDBJ databases">
        <authorList>
            <consortium name="Molecular Ecology Group"/>
        </authorList>
    </citation>
    <scope>NUCLEOTIDE SEQUENCE</scope>
    <source>
        <strain evidence="2">TBG_1078</strain>
    </source>
</reference>
<accession>A0A811ZGZ6</accession>
<evidence type="ECO:0000256" key="1">
    <source>
        <dbReference type="SAM" id="MobiDB-lite"/>
    </source>
</evidence>
<feature type="compositionally biased region" description="Low complexity" evidence="1">
    <location>
        <begin position="64"/>
        <end position="73"/>
    </location>
</feature>
<feature type="compositionally biased region" description="Basic and acidic residues" evidence="1">
    <location>
        <begin position="76"/>
        <end position="103"/>
    </location>
</feature>
<evidence type="ECO:0000313" key="2">
    <source>
        <dbReference type="EMBL" id="CAD7687942.1"/>
    </source>
</evidence>
<proteinExistence type="predicted"/>
<dbReference type="EMBL" id="CAJHUB010000764">
    <property type="protein sequence ID" value="CAD7687942.1"/>
    <property type="molecule type" value="Genomic_DNA"/>
</dbReference>
<gene>
    <name evidence="2" type="ORF">NYPRO_LOCUS20736</name>
</gene>
<organism evidence="2 3">
    <name type="scientific">Nyctereutes procyonoides</name>
    <name type="common">Raccoon dog</name>
    <name type="synonym">Canis procyonoides</name>
    <dbReference type="NCBI Taxonomy" id="34880"/>
    <lineage>
        <taxon>Eukaryota</taxon>
        <taxon>Metazoa</taxon>
        <taxon>Chordata</taxon>
        <taxon>Craniata</taxon>
        <taxon>Vertebrata</taxon>
        <taxon>Euteleostomi</taxon>
        <taxon>Mammalia</taxon>
        <taxon>Eutheria</taxon>
        <taxon>Laurasiatheria</taxon>
        <taxon>Carnivora</taxon>
        <taxon>Caniformia</taxon>
        <taxon>Canidae</taxon>
        <taxon>Nyctereutes</taxon>
    </lineage>
</organism>